<evidence type="ECO:0000313" key="1">
    <source>
        <dbReference type="EMBL" id="SIT93951.1"/>
    </source>
</evidence>
<dbReference type="Proteomes" id="UP000187181">
    <property type="component" value="Unassembled WGS sequence"/>
</dbReference>
<evidence type="ECO:0000313" key="2">
    <source>
        <dbReference type="Proteomes" id="UP000187181"/>
    </source>
</evidence>
<sequence>MLHELEVDVTRSKGGRSNMNYHHFHRVHVTDEAPRSAEGKAVDYFFSVNFDLGTACLTNQHALWVKNAGPLHCKYKVVHAYGQNAFSVLSNVMQELEALVRYFSFEEVYRSAKDDNRTKALLHLLDDVANQQYRGYLSHTSEMMVLKK</sequence>
<reference evidence="2" key="1">
    <citation type="submission" date="2017-01" db="EMBL/GenBank/DDBJ databases">
        <authorList>
            <person name="Varghese N."/>
            <person name="Submissions S."/>
        </authorList>
    </citation>
    <scope>NUCLEOTIDE SEQUENCE [LARGE SCALE GENOMIC DNA]</scope>
    <source>
        <strain evidence="2">LP100</strain>
    </source>
</reference>
<proteinExistence type="predicted"/>
<keyword evidence="2" id="KW-1185">Reference proteome</keyword>
<gene>
    <name evidence="1" type="ORF">SAMN05444128_3353</name>
</gene>
<organism evidence="1 2">
    <name type="scientific">Pontibacter indicus</name>
    <dbReference type="NCBI Taxonomy" id="1317125"/>
    <lineage>
        <taxon>Bacteria</taxon>
        <taxon>Pseudomonadati</taxon>
        <taxon>Bacteroidota</taxon>
        <taxon>Cytophagia</taxon>
        <taxon>Cytophagales</taxon>
        <taxon>Hymenobacteraceae</taxon>
        <taxon>Pontibacter</taxon>
    </lineage>
</organism>
<dbReference type="EMBL" id="FTPP01000003">
    <property type="protein sequence ID" value="SIT93951.1"/>
    <property type="molecule type" value="Genomic_DNA"/>
</dbReference>
<protein>
    <submittedName>
        <fullName evidence="1">Uncharacterized protein</fullName>
    </submittedName>
</protein>
<accession>A0A1R3XPV8</accession>
<dbReference type="AlphaFoldDB" id="A0A1R3XPV8"/>
<name>A0A1R3XPV8_9BACT</name>